<dbReference type="GO" id="GO:0050661">
    <property type="term" value="F:NADP binding"/>
    <property type="evidence" value="ECO:0007669"/>
    <property type="project" value="InterPro"/>
</dbReference>
<evidence type="ECO:0000256" key="2">
    <source>
        <dbReference type="ARBA" id="ARBA00007406"/>
    </source>
</evidence>
<dbReference type="GO" id="GO:0051287">
    <property type="term" value="F:NAD binding"/>
    <property type="evidence" value="ECO:0007669"/>
    <property type="project" value="InterPro"/>
</dbReference>
<evidence type="ECO:0000256" key="5">
    <source>
        <dbReference type="ARBA" id="ARBA00022741"/>
    </source>
</evidence>
<dbReference type="PANTHER" id="PTHR10836:SF76">
    <property type="entry name" value="GLYCERALDEHYDE-3-PHOSPHATE DEHYDROGENASE-RELATED"/>
    <property type="match status" value="1"/>
</dbReference>
<dbReference type="NCBIfam" id="TIGR01534">
    <property type="entry name" value="GAPDH-I"/>
    <property type="match status" value="1"/>
</dbReference>
<feature type="transmembrane region" description="Helical" evidence="12">
    <location>
        <begin position="52"/>
        <end position="73"/>
    </location>
</feature>
<accession>A0A9P1GDA6</accession>
<keyword evidence="12" id="KW-0812">Transmembrane</keyword>
<dbReference type="Gene3D" id="3.40.50.720">
    <property type="entry name" value="NAD(P)-binding Rossmann-like Domain"/>
    <property type="match status" value="1"/>
</dbReference>
<dbReference type="GO" id="GO:0005829">
    <property type="term" value="C:cytosol"/>
    <property type="evidence" value="ECO:0007669"/>
    <property type="project" value="TreeGrafter"/>
</dbReference>
<dbReference type="PROSITE" id="PS00071">
    <property type="entry name" value="GAPDH"/>
    <property type="match status" value="1"/>
</dbReference>
<feature type="region of interest" description="Disordered" evidence="11">
    <location>
        <begin position="420"/>
        <end position="442"/>
    </location>
</feature>
<feature type="compositionally biased region" description="Basic and acidic residues" evidence="11">
    <location>
        <begin position="507"/>
        <end position="518"/>
    </location>
</feature>
<reference evidence="15 16" key="2">
    <citation type="submission" date="2024-05" db="EMBL/GenBank/DDBJ databases">
        <authorList>
            <person name="Chen Y."/>
            <person name="Shah S."/>
            <person name="Dougan E. K."/>
            <person name="Thang M."/>
            <person name="Chan C."/>
        </authorList>
    </citation>
    <scope>NUCLEOTIDE SEQUENCE [LARGE SCALE GENOMIC DNA]</scope>
</reference>
<evidence type="ECO:0000256" key="8">
    <source>
        <dbReference type="ARBA" id="ARBA00023152"/>
    </source>
</evidence>
<dbReference type="EMBL" id="CAMXCT010003772">
    <property type="protein sequence ID" value="CAI4006134.1"/>
    <property type="molecule type" value="Genomic_DNA"/>
</dbReference>
<evidence type="ECO:0000256" key="6">
    <source>
        <dbReference type="ARBA" id="ARBA00023002"/>
    </source>
</evidence>
<dbReference type="Proteomes" id="UP001152797">
    <property type="component" value="Unassembled WGS sequence"/>
</dbReference>
<dbReference type="InterPro" id="IPR006424">
    <property type="entry name" value="Glyceraldehyde-3-P_DH_1"/>
</dbReference>
<dbReference type="EMBL" id="CAMXCT030003772">
    <property type="protein sequence ID" value="CAL4793446.1"/>
    <property type="molecule type" value="Genomic_DNA"/>
</dbReference>
<protein>
    <submittedName>
        <fullName evidence="15">Glyceraldehyde-3-phosphate dehydrogenase, chloroplastic (NAD(P)-dependent glyceraldehyde-3-phosphat e dehydrogenase)</fullName>
    </submittedName>
</protein>
<dbReference type="InterPro" id="IPR036291">
    <property type="entry name" value="NAD(P)-bd_dom_sf"/>
</dbReference>
<evidence type="ECO:0000256" key="11">
    <source>
        <dbReference type="SAM" id="MobiDB-lite"/>
    </source>
</evidence>
<keyword evidence="4" id="KW-0963">Cytoplasm</keyword>
<keyword evidence="12" id="KW-1133">Transmembrane helix</keyword>
<dbReference type="GO" id="GO:0006006">
    <property type="term" value="P:glucose metabolic process"/>
    <property type="evidence" value="ECO:0007669"/>
    <property type="project" value="InterPro"/>
</dbReference>
<comment type="caution">
    <text evidence="14">The sequence shown here is derived from an EMBL/GenBank/DDBJ whole genome shotgun (WGS) entry which is preliminary data.</text>
</comment>
<dbReference type="InterPro" id="IPR020828">
    <property type="entry name" value="GlycerAld_3-P_DH_NAD(P)-bd"/>
</dbReference>
<evidence type="ECO:0000313" key="14">
    <source>
        <dbReference type="EMBL" id="CAI4006134.1"/>
    </source>
</evidence>
<name>A0A9P1GDA6_9DINO</name>
<evidence type="ECO:0000256" key="7">
    <source>
        <dbReference type="ARBA" id="ARBA00023027"/>
    </source>
</evidence>
<dbReference type="OrthoDB" id="1152826at2759"/>
<keyword evidence="12" id="KW-0472">Membrane</keyword>
<comment type="similarity">
    <text evidence="2 10">Belongs to the glyceraldehyde-3-phosphate dehydrogenase family.</text>
</comment>
<feature type="compositionally biased region" description="Basic residues" evidence="11">
    <location>
        <begin position="529"/>
        <end position="543"/>
    </location>
</feature>
<keyword evidence="7" id="KW-0520">NAD</keyword>
<dbReference type="AlphaFoldDB" id="A0A9P1GDA6"/>
<proteinExistence type="inferred from homology"/>
<sequence length="543" mass="57654">MPSTVENVAMLVSGAVATTALSSAFVASGPVAQEARTGLRSSGYAKSSQSSQSMGAMAGVGAVAGLAVAGVAGRRAGKNRTSMQAVGVGINGFGRIGRQVARIAMKDPETELKLINASYDSDYLAYMMKYDTIHGKYDGTVEVDGDSLVVDGQKIALSHTRDPAEIPFGEHGAEYVCESTGVFLTTEKVQGHLKAGAKKVIFSAPAKDDSHTIVMGVNEDTYEPSMECVSCASCTTNGLAPAVRVLQEKWGIKRGLMTTCHAMTASQPTVDGTSKKDWRGGRAGPGNIIPSSTGAAKAVAKVIPEVKGKLTGMALRVPTIDVSVVDLTVELEKETTYEEICAEMKKRSEGDMKGFLGYTDEALVSTDFETCPISCTFDAKAGIMLDPTFVKVVCWYDNEWGYSSRVVDLIKPAELTPAAPADLSKAPPPPAKAKPPPPPARSGFVGVWEEVRPEDSMWSNQTEVATAAALEADAVAMEEEPEDVVNPIAELKNELGGRKGTWADEDLEKHEKQIEQKRSSTTGSATFGARKKASGIRKKREDD</sequence>
<organism evidence="14">
    <name type="scientific">Cladocopium goreaui</name>
    <dbReference type="NCBI Taxonomy" id="2562237"/>
    <lineage>
        <taxon>Eukaryota</taxon>
        <taxon>Sar</taxon>
        <taxon>Alveolata</taxon>
        <taxon>Dinophyceae</taxon>
        <taxon>Suessiales</taxon>
        <taxon>Symbiodiniaceae</taxon>
        <taxon>Cladocopium</taxon>
    </lineage>
</organism>
<dbReference type="GO" id="GO:0004365">
    <property type="term" value="F:glyceraldehyde-3-phosphate dehydrogenase (NAD+) (phosphorylating) activity"/>
    <property type="evidence" value="ECO:0007669"/>
    <property type="project" value="TreeGrafter"/>
</dbReference>
<dbReference type="FunFam" id="3.40.50.720:FF:000001">
    <property type="entry name" value="Glyceraldehyde-3-phosphate dehydrogenase"/>
    <property type="match status" value="1"/>
</dbReference>
<dbReference type="PANTHER" id="PTHR10836">
    <property type="entry name" value="GLYCERALDEHYDE 3-PHOSPHATE DEHYDROGENASE"/>
    <property type="match status" value="1"/>
</dbReference>
<dbReference type="CDD" id="cd18126">
    <property type="entry name" value="GAPDH_I_C"/>
    <property type="match status" value="1"/>
</dbReference>
<keyword evidence="8" id="KW-0324">Glycolysis</keyword>
<comment type="subcellular location">
    <subcellularLocation>
        <location evidence="1">Cytoplasm</location>
    </subcellularLocation>
</comment>
<dbReference type="SUPFAM" id="SSF55347">
    <property type="entry name" value="Glyceraldehyde-3-phosphate dehydrogenase-like, C-terminal domain"/>
    <property type="match status" value="1"/>
</dbReference>
<feature type="domain" description="Glyceraldehyde 3-phosphate dehydrogenase NAD(P) binding" evidence="13">
    <location>
        <begin position="86"/>
        <end position="234"/>
    </location>
</feature>
<dbReference type="SUPFAM" id="SSF51735">
    <property type="entry name" value="NAD(P)-binding Rossmann-fold domains"/>
    <property type="match status" value="1"/>
</dbReference>
<dbReference type="FunFam" id="3.30.360.10:FF:000010">
    <property type="entry name" value="Glyceraldehyde-3-phosphate dehydrogenase"/>
    <property type="match status" value="1"/>
</dbReference>
<evidence type="ECO:0000256" key="4">
    <source>
        <dbReference type="ARBA" id="ARBA00022490"/>
    </source>
</evidence>
<dbReference type="SMART" id="SM00846">
    <property type="entry name" value="Gp_dh_N"/>
    <property type="match status" value="1"/>
</dbReference>
<keyword evidence="16" id="KW-1185">Reference proteome</keyword>
<dbReference type="Pfam" id="PF00044">
    <property type="entry name" value="Gp_dh_N"/>
    <property type="match status" value="1"/>
</dbReference>
<dbReference type="InterPro" id="IPR020830">
    <property type="entry name" value="GlycerAld_3-P_DH_AS"/>
</dbReference>
<dbReference type="EMBL" id="CAMXCT020003772">
    <property type="protein sequence ID" value="CAL1159509.1"/>
    <property type="molecule type" value="Genomic_DNA"/>
</dbReference>
<evidence type="ECO:0000256" key="9">
    <source>
        <dbReference type="ARBA" id="ARBA00060517"/>
    </source>
</evidence>
<evidence type="ECO:0000313" key="16">
    <source>
        <dbReference type="Proteomes" id="UP001152797"/>
    </source>
</evidence>
<feature type="compositionally biased region" description="Pro residues" evidence="11">
    <location>
        <begin position="426"/>
        <end position="440"/>
    </location>
</feature>
<dbReference type="InterPro" id="IPR020831">
    <property type="entry name" value="GlycerAld/Erythrose_P_DH"/>
</dbReference>
<evidence type="ECO:0000256" key="1">
    <source>
        <dbReference type="ARBA" id="ARBA00004496"/>
    </source>
</evidence>
<dbReference type="GO" id="GO:0006096">
    <property type="term" value="P:glycolytic process"/>
    <property type="evidence" value="ECO:0007669"/>
    <property type="project" value="UniProtKB-KW"/>
</dbReference>
<dbReference type="CDD" id="cd05214">
    <property type="entry name" value="GAPDH_I_N"/>
    <property type="match status" value="1"/>
</dbReference>
<evidence type="ECO:0000313" key="15">
    <source>
        <dbReference type="EMBL" id="CAL4793446.1"/>
    </source>
</evidence>
<gene>
    <name evidence="14" type="ORF">C1SCF055_LOCUS31799</name>
</gene>
<keyword evidence="5" id="KW-0547">Nucleotide-binding</keyword>
<reference evidence="14" key="1">
    <citation type="submission" date="2022-10" db="EMBL/GenBank/DDBJ databases">
        <authorList>
            <person name="Chen Y."/>
            <person name="Dougan E. K."/>
            <person name="Chan C."/>
            <person name="Rhodes N."/>
            <person name="Thang M."/>
        </authorList>
    </citation>
    <scope>NUCLEOTIDE SEQUENCE</scope>
</reference>
<dbReference type="Gene3D" id="3.30.360.10">
    <property type="entry name" value="Dihydrodipicolinate Reductase, domain 2"/>
    <property type="match status" value="1"/>
</dbReference>
<evidence type="ECO:0000256" key="3">
    <source>
        <dbReference type="ARBA" id="ARBA00011881"/>
    </source>
</evidence>
<feature type="region of interest" description="Disordered" evidence="11">
    <location>
        <begin position="494"/>
        <end position="543"/>
    </location>
</feature>
<comment type="subunit">
    <text evidence="3">Homotetramer.</text>
</comment>
<evidence type="ECO:0000256" key="12">
    <source>
        <dbReference type="SAM" id="Phobius"/>
    </source>
</evidence>
<dbReference type="InterPro" id="IPR020829">
    <property type="entry name" value="GlycerAld_3-P_DH_cat"/>
</dbReference>
<comment type="pathway">
    <text evidence="9">Carbohydrate degradation; glycolysis.</text>
</comment>
<evidence type="ECO:0000256" key="10">
    <source>
        <dbReference type="RuleBase" id="RU000397"/>
    </source>
</evidence>
<evidence type="ECO:0000259" key="13">
    <source>
        <dbReference type="SMART" id="SM00846"/>
    </source>
</evidence>
<keyword evidence="6" id="KW-0560">Oxidoreductase</keyword>
<dbReference type="Pfam" id="PF02800">
    <property type="entry name" value="Gp_dh_C"/>
    <property type="match status" value="1"/>
</dbReference>
<dbReference type="PRINTS" id="PR00078">
    <property type="entry name" value="G3PDHDRGNASE"/>
</dbReference>
<feature type="region of interest" description="Disordered" evidence="11">
    <location>
        <begin position="267"/>
        <end position="287"/>
    </location>
</feature>